<organism evidence="1 2">
    <name type="scientific">Methylocella tundrae</name>
    <dbReference type="NCBI Taxonomy" id="227605"/>
    <lineage>
        <taxon>Bacteria</taxon>
        <taxon>Pseudomonadati</taxon>
        <taxon>Pseudomonadota</taxon>
        <taxon>Alphaproteobacteria</taxon>
        <taxon>Hyphomicrobiales</taxon>
        <taxon>Beijerinckiaceae</taxon>
        <taxon>Methylocella</taxon>
    </lineage>
</organism>
<evidence type="ECO:0000313" key="1">
    <source>
        <dbReference type="EMBL" id="VFU09195.1"/>
    </source>
</evidence>
<sequence>MTIAIVGLFEFRHCSKVLSEQNQDQKHIIDARTSVRARMKRIIAMAIDLLQRTHSPIML</sequence>
<proteinExistence type="predicted"/>
<evidence type="ECO:0000313" key="2">
    <source>
        <dbReference type="Proteomes" id="UP000294360"/>
    </source>
</evidence>
<accession>A0A4U8Z1L9</accession>
<gene>
    <name evidence="1" type="ORF">MTUNDRAET4_2302</name>
</gene>
<dbReference type="KEGG" id="mtun:MTUNDRAET4_2302"/>
<dbReference type="EMBL" id="LR536450">
    <property type="protein sequence ID" value="VFU09195.1"/>
    <property type="molecule type" value="Genomic_DNA"/>
</dbReference>
<dbReference type="AlphaFoldDB" id="A0A4U8Z1L9"/>
<protein>
    <submittedName>
        <fullName evidence="1">Uncharacterized protein</fullName>
    </submittedName>
</protein>
<dbReference type="Proteomes" id="UP000294360">
    <property type="component" value="Chromosome"/>
</dbReference>
<name>A0A4U8Z1L9_METTU</name>
<reference evidence="1 2" key="1">
    <citation type="submission" date="2019-03" db="EMBL/GenBank/DDBJ databases">
        <authorList>
            <person name="Kox A.R. M."/>
        </authorList>
    </citation>
    <scope>NUCLEOTIDE SEQUENCE [LARGE SCALE GENOMIC DNA]</scope>
    <source>
        <strain evidence="1">MTUNDRAET4 annotated genome</strain>
    </source>
</reference>